<organism evidence="1 2">
    <name type="scientific">Halopelagius inordinatus</name>
    <dbReference type="NCBI Taxonomy" id="553467"/>
    <lineage>
        <taxon>Archaea</taxon>
        <taxon>Methanobacteriati</taxon>
        <taxon>Methanobacteriota</taxon>
        <taxon>Stenosarchaea group</taxon>
        <taxon>Halobacteria</taxon>
        <taxon>Halobacteriales</taxon>
        <taxon>Haloferacaceae</taxon>
    </lineage>
</organism>
<reference evidence="2" key="1">
    <citation type="submission" date="2016-10" db="EMBL/GenBank/DDBJ databases">
        <authorList>
            <person name="Varghese N."/>
            <person name="Submissions S."/>
        </authorList>
    </citation>
    <scope>NUCLEOTIDE SEQUENCE [LARGE SCALE GENOMIC DNA]</scope>
    <source>
        <strain evidence="2">CGMCC 1.7739</strain>
    </source>
</reference>
<evidence type="ECO:0000313" key="2">
    <source>
        <dbReference type="Proteomes" id="UP000198876"/>
    </source>
</evidence>
<dbReference type="STRING" id="553467.SAMN04488063_0025"/>
<dbReference type="Proteomes" id="UP000198876">
    <property type="component" value="Unassembled WGS sequence"/>
</dbReference>
<dbReference type="EMBL" id="FOOQ01000010">
    <property type="protein sequence ID" value="SFH05425.1"/>
    <property type="molecule type" value="Genomic_DNA"/>
</dbReference>
<evidence type="ECO:0000313" key="1">
    <source>
        <dbReference type="EMBL" id="SFH05425.1"/>
    </source>
</evidence>
<keyword evidence="2" id="KW-1185">Reference proteome</keyword>
<dbReference type="AlphaFoldDB" id="A0A1I2WVX0"/>
<proteinExistence type="predicted"/>
<name>A0A1I2WVX0_9EURY</name>
<accession>A0A1I2WVX0</accession>
<protein>
    <submittedName>
        <fullName evidence="1">Uncharacterized protein</fullName>
    </submittedName>
</protein>
<gene>
    <name evidence="1" type="ORF">SAMN04488063_0025</name>
</gene>
<sequence>MTNDFELLKQSPQTGVGRGGLSYEERFHFRQISVVATRSKRSEHRAGGQFVSVSYLEGDEEEAAALFVEKNRRLLETIDFSKSNSVQRSLSREMYDLILHYLGVRKLEKHSLTVLEHRPEDETTWVISRDKFESAPNRRYATGETGTAKVVDVSIEQLYADLPSPCTLADLPNEAKGDVAWIFAYFDELSDFECVVTPGGGSVELVKESSE</sequence>